<dbReference type="AlphaFoldDB" id="A0A4P9YPF0"/>
<reference evidence="2" key="1">
    <citation type="journal article" date="2018" name="Nat. Microbiol.">
        <title>Leveraging single-cell genomics to expand the fungal tree of life.</title>
        <authorList>
            <person name="Ahrendt S.R."/>
            <person name="Quandt C.A."/>
            <person name="Ciobanu D."/>
            <person name="Clum A."/>
            <person name="Salamov A."/>
            <person name="Andreopoulos B."/>
            <person name="Cheng J.F."/>
            <person name="Woyke T."/>
            <person name="Pelin A."/>
            <person name="Henrissat B."/>
            <person name="Reynolds N.K."/>
            <person name="Benny G.L."/>
            <person name="Smith M.E."/>
            <person name="James T.Y."/>
            <person name="Grigoriev I.V."/>
        </authorList>
    </citation>
    <scope>NUCLEOTIDE SEQUENCE [LARGE SCALE GENOMIC DNA]</scope>
    <source>
        <strain evidence="2">CSF55</strain>
    </source>
</reference>
<organism evidence="1 2">
    <name type="scientific">Rozella allomycis (strain CSF55)</name>
    <dbReference type="NCBI Taxonomy" id="988480"/>
    <lineage>
        <taxon>Eukaryota</taxon>
        <taxon>Fungi</taxon>
        <taxon>Fungi incertae sedis</taxon>
        <taxon>Cryptomycota</taxon>
        <taxon>Cryptomycota incertae sedis</taxon>
        <taxon>Rozella</taxon>
    </lineage>
</organism>
<proteinExistence type="predicted"/>
<sequence length="584" mass="67948">MNSCIGALNSMDLTDKNLNVKAKKDYIDSLMKCQDFDYCKVFPVIVELLMFISTLLDKKQENDILSFLSCHVDIQILFCLNPKLEDLISSKLNKCVKDKSMMDKNSHTRLSTSPLVSFYDKSDLLLKRKDAITDNKQKLRDEFFRWMRECYADASSLGASKLDDITQQFNYKSQSILKKENAVWFAEFVVTEMITMEMHSIRPLDSTLSKDSKKLQKLHQRMVQDNSSSEKAFSCLIEKTNDFDFLLHSKLKLIKILKEFVDDLRDFKQDNFKRAAIAVKFISFVDYKPYLVSKDKITFVCSIDWCNIFVRLYEKGYVGCAAYFYNIYLENTKQFKDDMHLVVSKFIHSLCVSDSVTVKTFFMLFSQKIGLKKPSEETRSSDFKVFTQNLNHFYHVDIISIIKSPEILNALRIPLKKSVPVNETAEKTQPKRKIVPIPVNPQPPAASPTPNCPSVQEQLRHWITRKYSIVEQLEELVKESLKTNYIPLIKDANDIKIRLLRISKIILDDMLNLLEPTRLKEESRNIIRAVILEKIEAFLDNVELEFKPDESIKEKKKVDNIRLNEVNNHFQSVHHRFVAFVAVP</sequence>
<protein>
    <submittedName>
        <fullName evidence="1">Uncharacterized protein</fullName>
    </submittedName>
</protein>
<evidence type="ECO:0000313" key="2">
    <source>
        <dbReference type="Proteomes" id="UP000281549"/>
    </source>
</evidence>
<name>A0A4P9YPF0_ROZAC</name>
<gene>
    <name evidence="1" type="ORF">ROZALSC1DRAFT_27427</name>
</gene>
<dbReference type="EMBL" id="ML004983">
    <property type="protein sequence ID" value="RKP21142.1"/>
    <property type="molecule type" value="Genomic_DNA"/>
</dbReference>
<dbReference type="Proteomes" id="UP000281549">
    <property type="component" value="Unassembled WGS sequence"/>
</dbReference>
<evidence type="ECO:0000313" key="1">
    <source>
        <dbReference type="EMBL" id="RKP21142.1"/>
    </source>
</evidence>
<accession>A0A4P9YPF0</accession>